<dbReference type="RefSeq" id="WP_184086782.1">
    <property type="nucleotide sequence ID" value="NZ_JACIJF010000004.1"/>
</dbReference>
<reference evidence="7 8" key="1">
    <citation type="submission" date="2020-08" db="EMBL/GenBank/DDBJ databases">
        <title>Genomic Encyclopedia of Type Strains, Phase IV (KMG-IV): sequencing the most valuable type-strain genomes for metagenomic binning, comparative biology and taxonomic classification.</title>
        <authorList>
            <person name="Goeker M."/>
        </authorList>
    </citation>
    <scope>NUCLEOTIDE SEQUENCE [LARGE SCALE GENOMIC DNA]</scope>
    <source>
        <strain evidence="7 8">DSM 26736</strain>
    </source>
</reference>
<comment type="subcellular location">
    <subcellularLocation>
        <location evidence="1">Membrane</location>
        <topology evidence="1">Single-pass membrane protein</topology>
    </subcellularLocation>
</comment>
<dbReference type="Gene3D" id="3.30.1150.10">
    <property type="match status" value="1"/>
</dbReference>
<dbReference type="PROSITE" id="PS52015">
    <property type="entry name" value="TONB_CTD"/>
    <property type="match status" value="1"/>
</dbReference>
<keyword evidence="3" id="KW-1133">Transmembrane helix</keyword>
<feature type="domain" description="TonB C-terminal" evidence="6">
    <location>
        <begin position="194"/>
        <end position="287"/>
    </location>
</feature>
<dbReference type="AlphaFoldDB" id="A0A840YFD2"/>
<dbReference type="Proteomes" id="UP000527143">
    <property type="component" value="Unassembled WGS sequence"/>
</dbReference>
<protein>
    <submittedName>
        <fullName evidence="7">TonB family protein</fullName>
    </submittedName>
</protein>
<dbReference type="GO" id="GO:0055085">
    <property type="term" value="P:transmembrane transport"/>
    <property type="evidence" value="ECO:0007669"/>
    <property type="project" value="InterPro"/>
</dbReference>
<dbReference type="GO" id="GO:0016020">
    <property type="term" value="C:membrane"/>
    <property type="evidence" value="ECO:0007669"/>
    <property type="project" value="UniProtKB-SubCell"/>
</dbReference>
<keyword evidence="8" id="KW-1185">Reference proteome</keyword>
<keyword evidence="5" id="KW-0732">Signal</keyword>
<feature type="chain" id="PRO_5033046694" evidence="5">
    <location>
        <begin position="21"/>
        <end position="287"/>
    </location>
</feature>
<evidence type="ECO:0000256" key="3">
    <source>
        <dbReference type="ARBA" id="ARBA00022989"/>
    </source>
</evidence>
<comment type="caution">
    <text evidence="7">The sequence shown here is derived from an EMBL/GenBank/DDBJ whole genome shotgun (WGS) entry which is preliminary data.</text>
</comment>
<dbReference type="NCBIfam" id="TIGR01352">
    <property type="entry name" value="tonB_Cterm"/>
    <property type="match status" value="1"/>
</dbReference>
<keyword evidence="4" id="KW-0472">Membrane</keyword>
<evidence type="ECO:0000256" key="5">
    <source>
        <dbReference type="SAM" id="SignalP"/>
    </source>
</evidence>
<proteinExistence type="predicted"/>
<dbReference type="InterPro" id="IPR006260">
    <property type="entry name" value="TonB/TolA_C"/>
</dbReference>
<dbReference type="Pfam" id="PF03544">
    <property type="entry name" value="TonB_C"/>
    <property type="match status" value="1"/>
</dbReference>
<gene>
    <name evidence="7" type="ORF">FHT02_001910</name>
</gene>
<accession>A0A840YFD2</accession>
<evidence type="ECO:0000313" key="8">
    <source>
        <dbReference type="Proteomes" id="UP000527143"/>
    </source>
</evidence>
<dbReference type="SUPFAM" id="SSF74653">
    <property type="entry name" value="TolA/TonB C-terminal domain"/>
    <property type="match status" value="1"/>
</dbReference>
<organism evidence="7 8">
    <name type="scientific">Sphingomonas xinjiangensis</name>
    <dbReference type="NCBI Taxonomy" id="643568"/>
    <lineage>
        <taxon>Bacteria</taxon>
        <taxon>Pseudomonadati</taxon>
        <taxon>Pseudomonadota</taxon>
        <taxon>Alphaproteobacteria</taxon>
        <taxon>Sphingomonadales</taxon>
        <taxon>Sphingomonadaceae</taxon>
        <taxon>Sphingomonas</taxon>
    </lineage>
</organism>
<evidence type="ECO:0000256" key="1">
    <source>
        <dbReference type="ARBA" id="ARBA00004167"/>
    </source>
</evidence>
<dbReference type="InterPro" id="IPR037682">
    <property type="entry name" value="TonB_C"/>
</dbReference>
<name>A0A840YFD2_9SPHN</name>
<evidence type="ECO:0000256" key="2">
    <source>
        <dbReference type="ARBA" id="ARBA00022692"/>
    </source>
</evidence>
<evidence type="ECO:0000259" key="6">
    <source>
        <dbReference type="PROSITE" id="PS52015"/>
    </source>
</evidence>
<dbReference type="EMBL" id="JACIJF010000004">
    <property type="protein sequence ID" value="MBB5710679.1"/>
    <property type="molecule type" value="Genomic_DNA"/>
</dbReference>
<evidence type="ECO:0000313" key="7">
    <source>
        <dbReference type="EMBL" id="MBB5710679.1"/>
    </source>
</evidence>
<evidence type="ECO:0000256" key="4">
    <source>
        <dbReference type="ARBA" id="ARBA00023136"/>
    </source>
</evidence>
<sequence length="287" mass="31579">MVRGMWIGLAVVALPAPAAAKEQAPEVLKRTGAWIADYDDDACHLAAQFGDVKNPVVLRITRYEPSESFMLGLYGRRVSSTELRTKVKLDFGLSAEPIEVESVNGNAGKLKALWVSGVRFDNGWSERDGNAPALTPEREASISGLTVTLQHRKPFRLDFGGFGKAMAQLRACQTHLVKSWGYDPEEQASLSRPARGRQAPAQWLSASDYPMQAVRMGHNGFVQFRLDVDETGKITGCHVLDRTNPDDFADLTCKLVARRAKLEPALNAAGKPVRSYIVQRVTWQVAS</sequence>
<feature type="signal peptide" evidence="5">
    <location>
        <begin position="1"/>
        <end position="20"/>
    </location>
</feature>
<keyword evidence="2" id="KW-0812">Transmembrane</keyword>